<dbReference type="PANTHER" id="PTHR34218:SF3">
    <property type="entry name" value="ACYL-HOMOSERINE LACTONE ACYLASE PVDQ"/>
    <property type="match status" value="1"/>
</dbReference>
<feature type="non-terminal residue" evidence="2">
    <location>
        <position position="164"/>
    </location>
</feature>
<dbReference type="GO" id="GO:0016787">
    <property type="term" value="F:hydrolase activity"/>
    <property type="evidence" value="ECO:0007669"/>
    <property type="project" value="InterPro"/>
</dbReference>
<dbReference type="Gene3D" id="1.10.1400.10">
    <property type="match status" value="1"/>
</dbReference>
<evidence type="ECO:0000313" key="2">
    <source>
        <dbReference type="EMBL" id="PPJ78111.1"/>
    </source>
</evidence>
<dbReference type="Gene3D" id="3.60.20.10">
    <property type="entry name" value="Glutamine Phosphoribosylpyrophosphate, subunit 1, domain 1"/>
    <property type="match status" value="1"/>
</dbReference>
<evidence type="ECO:0000256" key="1">
    <source>
        <dbReference type="ARBA" id="ARBA00022729"/>
    </source>
</evidence>
<dbReference type="Pfam" id="PF01804">
    <property type="entry name" value="Penicil_amidase"/>
    <property type="match status" value="1"/>
</dbReference>
<sequence>NDPPWLATWPRALDPKSFPAYVAPVGPMSQRAQMSVKLMSQTPKISFDDFVSRKLTTTSLMAERMLPDLLAAAAGSNDAEVQAATALLKGWDHRFEPDSRAALLFETWAGLFAPKNFTDQSNYAVKWTLDDPLETPRGLKDPTAAVAMLKEAVAKTKQLYGAID</sequence>
<dbReference type="Proteomes" id="UP000238153">
    <property type="component" value="Unassembled WGS sequence"/>
</dbReference>
<dbReference type="SUPFAM" id="SSF56235">
    <property type="entry name" value="N-terminal nucleophile aminohydrolases (Ntn hydrolases)"/>
    <property type="match status" value="1"/>
</dbReference>
<dbReference type="EMBL" id="PGWX01000104">
    <property type="protein sequence ID" value="PPJ78111.1"/>
    <property type="molecule type" value="Genomic_DNA"/>
</dbReference>
<accession>A0A7Z1N7W5</accession>
<dbReference type="InterPro" id="IPR002692">
    <property type="entry name" value="S45"/>
</dbReference>
<dbReference type="InterPro" id="IPR029055">
    <property type="entry name" value="Ntn_hydrolases_N"/>
</dbReference>
<dbReference type="GO" id="GO:0017000">
    <property type="term" value="P:antibiotic biosynthetic process"/>
    <property type="evidence" value="ECO:0007669"/>
    <property type="project" value="InterPro"/>
</dbReference>
<name>A0A7Z1N7W5_STAHA</name>
<reference evidence="2 3" key="1">
    <citation type="submission" date="2017-11" db="EMBL/GenBank/DDBJ databases">
        <authorList>
            <person name="Founou R.C."/>
            <person name="Founou L."/>
            <person name="Allam M."/>
            <person name="Ismail A."/>
            <person name="Essack S.Y."/>
        </authorList>
    </citation>
    <scope>NUCLEOTIDE SEQUENCE [LARGE SCALE GENOMIC DNA]</scope>
    <source>
        <strain evidence="2 3">G811N2B1</strain>
    </source>
</reference>
<keyword evidence="1" id="KW-0732">Signal</keyword>
<comment type="caution">
    <text evidence="2">The sequence shown here is derived from an EMBL/GenBank/DDBJ whole genome shotgun (WGS) entry which is preliminary data.</text>
</comment>
<dbReference type="AlphaFoldDB" id="A0A7Z1N7W5"/>
<organism evidence="2 3">
    <name type="scientific">Staphylococcus haemolyticus</name>
    <dbReference type="NCBI Taxonomy" id="1283"/>
    <lineage>
        <taxon>Bacteria</taxon>
        <taxon>Bacillati</taxon>
        <taxon>Bacillota</taxon>
        <taxon>Bacilli</taxon>
        <taxon>Bacillales</taxon>
        <taxon>Staphylococcaceae</taxon>
        <taxon>Staphylococcus</taxon>
    </lineage>
</organism>
<proteinExistence type="predicted"/>
<dbReference type="PANTHER" id="PTHR34218">
    <property type="entry name" value="PEPTIDASE S45 PENICILLIN AMIDASE"/>
    <property type="match status" value="1"/>
</dbReference>
<dbReference type="InterPro" id="IPR043147">
    <property type="entry name" value="Penicillin_amidase_A-knob"/>
</dbReference>
<protein>
    <submittedName>
        <fullName evidence="2">Acylase</fullName>
    </submittedName>
</protein>
<evidence type="ECO:0000313" key="3">
    <source>
        <dbReference type="Proteomes" id="UP000238153"/>
    </source>
</evidence>
<gene>
    <name evidence="2" type="ORF">CV019_01035</name>
</gene>
<feature type="non-terminal residue" evidence="2">
    <location>
        <position position="1"/>
    </location>
</feature>